<dbReference type="Pfam" id="PF10544">
    <property type="entry name" value="T5orf172"/>
    <property type="match status" value="1"/>
</dbReference>
<keyword evidence="3" id="KW-1185">Reference proteome</keyword>
<dbReference type="InterPro" id="IPR053006">
    <property type="entry name" value="Meiosis_regulatory"/>
</dbReference>
<protein>
    <recommendedName>
        <fullName evidence="1">Bacteriophage T5 Orf172 DNA-binding domain-containing protein</fullName>
    </recommendedName>
</protein>
<accession>A0A1Y2ENY6</accession>
<evidence type="ECO:0000313" key="3">
    <source>
        <dbReference type="Proteomes" id="UP000193467"/>
    </source>
</evidence>
<dbReference type="InterPro" id="IPR018306">
    <property type="entry name" value="Phage_T5_Orf172_DNA-bd"/>
</dbReference>
<evidence type="ECO:0000259" key="1">
    <source>
        <dbReference type="Pfam" id="PF10544"/>
    </source>
</evidence>
<dbReference type="Proteomes" id="UP000193467">
    <property type="component" value="Unassembled WGS sequence"/>
</dbReference>
<proteinExistence type="predicted"/>
<dbReference type="OrthoDB" id="2417614at2759"/>
<evidence type="ECO:0000313" key="2">
    <source>
        <dbReference type="EMBL" id="ORY73249.1"/>
    </source>
</evidence>
<dbReference type="AlphaFoldDB" id="A0A1Y2ENY6"/>
<reference evidence="2 3" key="1">
    <citation type="submission" date="2016-07" db="EMBL/GenBank/DDBJ databases">
        <title>Pervasive Adenine N6-methylation of Active Genes in Fungi.</title>
        <authorList>
            <consortium name="DOE Joint Genome Institute"/>
            <person name="Mondo S.J."/>
            <person name="Dannebaum R.O."/>
            <person name="Kuo R.C."/>
            <person name="Labutti K."/>
            <person name="Haridas S."/>
            <person name="Kuo A."/>
            <person name="Salamov A."/>
            <person name="Ahrendt S.R."/>
            <person name="Lipzen A."/>
            <person name="Sullivan W."/>
            <person name="Andreopoulos W.B."/>
            <person name="Clum A."/>
            <person name="Lindquist E."/>
            <person name="Daum C."/>
            <person name="Ramamoorthy G.K."/>
            <person name="Gryganskyi A."/>
            <person name="Culley D."/>
            <person name="Magnuson J.K."/>
            <person name="James T.Y."/>
            <person name="O'Malley M.A."/>
            <person name="Stajich J.E."/>
            <person name="Spatafora J.W."/>
            <person name="Visel A."/>
            <person name="Grigoriev I.V."/>
        </authorList>
    </citation>
    <scope>NUCLEOTIDE SEQUENCE [LARGE SCALE GENOMIC DNA]</scope>
    <source>
        <strain evidence="2 3">62-1032</strain>
    </source>
</reference>
<comment type="caution">
    <text evidence="2">The sequence shown here is derived from an EMBL/GenBank/DDBJ whole genome shotgun (WGS) entry which is preliminary data.</text>
</comment>
<gene>
    <name evidence="2" type="ORF">BCR35DRAFT_293838</name>
</gene>
<sequence length="232" mass="26076">MDQLEEMLGDEDEEGDGGGGVVRFCFQHAKQAMRERGCFVSPREGRSKWVEFDDWILPDLPVQTKILLRHEMAMPVSAKDEEGYIYVHEMVTRLPTSLRTTHLKLGRSIHPITRLSQWRSQCPSREPIVRAIFPLHSSSSALGGVGVSGALRVAERGTRNHHRWERLVLIEVAGRAEMEMTLLGGGGGGGRKECRDCGRVHLELFEVGEGAFDEWVAEVVERWGRWCADVLG</sequence>
<dbReference type="InParanoid" id="A0A1Y2ENY6"/>
<dbReference type="PANTHER" id="PTHR28094">
    <property type="entry name" value="MEIOTICALLY UP-REGULATED GENE 113 PROTEIN"/>
    <property type="match status" value="1"/>
</dbReference>
<name>A0A1Y2ENY6_9BASI</name>
<dbReference type="EMBL" id="MCGR01000047">
    <property type="protein sequence ID" value="ORY73249.1"/>
    <property type="molecule type" value="Genomic_DNA"/>
</dbReference>
<dbReference type="PANTHER" id="PTHR28094:SF1">
    <property type="entry name" value="MEIOTICALLY UP-REGULATED GENE 113 PROTEIN"/>
    <property type="match status" value="1"/>
</dbReference>
<organism evidence="2 3">
    <name type="scientific">Leucosporidium creatinivorum</name>
    <dbReference type="NCBI Taxonomy" id="106004"/>
    <lineage>
        <taxon>Eukaryota</taxon>
        <taxon>Fungi</taxon>
        <taxon>Dikarya</taxon>
        <taxon>Basidiomycota</taxon>
        <taxon>Pucciniomycotina</taxon>
        <taxon>Microbotryomycetes</taxon>
        <taxon>Leucosporidiales</taxon>
        <taxon>Leucosporidium</taxon>
    </lineage>
</organism>
<feature type="domain" description="Bacteriophage T5 Orf172 DNA-binding" evidence="1">
    <location>
        <begin position="83"/>
        <end position="219"/>
    </location>
</feature>
<dbReference type="STRING" id="106004.A0A1Y2ENY6"/>